<dbReference type="InterPro" id="IPR014718">
    <property type="entry name" value="GH-type_carb-bd"/>
</dbReference>
<feature type="signal peptide" evidence="3">
    <location>
        <begin position="1"/>
        <end position="25"/>
    </location>
</feature>
<evidence type="ECO:0000259" key="5">
    <source>
        <dbReference type="Pfam" id="PF14508"/>
    </source>
</evidence>
<feature type="domain" description="Glycosyl-hydrolase 97 N-terminal" evidence="5">
    <location>
        <begin position="32"/>
        <end position="297"/>
    </location>
</feature>
<reference evidence="8" key="1">
    <citation type="submission" date="2010-12" db="EMBL/GenBank/DDBJ databases">
        <title>Complete sequence of chromosome 1 of Asticcacaulis excentricus CB 48.</title>
        <authorList>
            <consortium name="US DOE Joint Genome Institute"/>
            <person name="Lucas S."/>
            <person name="Copeland A."/>
            <person name="Lapidus A."/>
            <person name="Cheng J.-F."/>
            <person name="Bruce D."/>
            <person name="Goodwin L."/>
            <person name="Pitluck S."/>
            <person name="Teshima H."/>
            <person name="Davenport K."/>
            <person name="Detter J.C."/>
            <person name="Han C."/>
            <person name="Tapia R."/>
            <person name="Land M."/>
            <person name="Hauser L."/>
            <person name="Jeffries C."/>
            <person name="Kyrpides N."/>
            <person name="Ivanova N."/>
            <person name="Ovchinnikova G."/>
            <person name="Brun Y.V."/>
            <person name="Woyke T."/>
        </authorList>
    </citation>
    <scope>NUCLEOTIDE SEQUENCE [LARGE SCALE GENOMIC DNA]</scope>
    <source>
        <strain evidence="8">ATCC 15261 / DSM 4724 / KCTC 12464 / NCIMB 9791 / VKM B-1370 / CB 48</strain>
    </source>
</reference>
<proteinExistence type="predicted"/>
<evidence type="ECO:0000256" key="1">
    <source>
        <dbReference type="ARBA" id="ARBA00022801"/>
    </source>
</evidence>
<organism evidence="7 8">
    <name type="scientific">Asticcacaulis excentricus (strain ATCC 15261 / DSM 4724 / KCTC 12464 / NCIMB 9791 / VKM B-1370 / CB 48)</name>
    <dbReference type="NCBI Taxonomy" id="573065"/>
    <lineage>
        <taxon>Bacteria</taxon>
        <taxon>Pseudomonadati</taxon>
        <taxon>Pseudomonadota</taxon>
        <taxon>Alphaproteobacteria</taxon>
        <taxon>Caulobacterales</taxon>
        <taxon>Caulobacteraceae</taxon>
        <taxon>Asticcacaulis</taxon>
    </lineage>
</organism>
<dbReference type="STRING" id="573065.Astex_0006"/>
<sequence>MVFDFRSCLKCVSITVFAVAATSSAAQTVSTTSPDKRNRVDVVVSDKGALTFSVSRHQRALIEASPLGLILQNSSPFGTTLGERGAKLSASKTVTGEDRYTLPVGKSKDVRASYEESHISIETGQSELARLDLIVRAYNDGIAFRYVVPKQPGRSALNIQDEATSFRFSDDFDCHGLNQGRFENSFEGEHDAIKASQFRPFHLFQAPVVCRTGSAAFAIAESDPQDYPGAYYTGLNDGTPGLRVVLTPRKDNDPGARFRTRAAQLDVSTDFKTPWRVVMMGDTNGQLIESQLINTLASASMIADTSWIKPGLSAWDWWNGNAFPLPSPHNANGQTSGMNTATYKAYADFASEMGFEYLLIDEGWSVGSSVEPTANADVTRPKPEIDIAEIVRYAKAKGVGVWVWLQWQQLDAQLEEALATYERWGVKGVKVDFLNRNDQEIMAFYRRLLSKAADHKLMVNLHGAFPPAGLTRTWPNYMTQEGVLGAENNKWSQRITAKHNVTLAFTRGLLGPMDYTPGGFRHTTPADFPAKQSFVNPYVMTTRAAALAMYVVYESPFQMVSDSPPAYKKPDGSPEDGVDFLKRVPASWDETRFILGDIDECVVIARRSGDSWYVGAMTDGAKTISVPLNFLGRGAYKAVVWEDGDHPSSVKKSEIDVDAQQSLTLRLANSGGGVIQITPLKPVKKRR</sequence>
<dbReference type="Pfam" id="PF14509">
    <property type="entry name" value="GH97_C"/>
    <property type="match status" value="1"/>
</dbReference>
<feature type="domain" description="Glycosyl-hydrolase 97 C-terminal oligomerisation" evidence="6">
    <location>
        <begin position="587"/>
        <end position="677"/>
    </location>
</feature>
<dbReference type="InterPro" id="IPR052720">
    <property type="entry name" value="Glycosyl_hydrolase_97"/>
</dbReference>
<dbReference type="GO" id="GO:0016798">
    <property type="term" value="F:hydrolase activity, acting on glycosyl bonds"/>
    <property type="evidence" value="ECO:0007669"/>
    <property type="project" value="UniProtKB-KW"/>
</dbReference>
<evidence type="ECO:0000256" key="2">
    <source>
        <dbReference type="ARBA" id="ARBA00023295"/>
    </source>
</evidence>
<dbReference type="InterPro" id="IPR029483">
    <property type="entry name" value="GH97_C"/>
</dbReference>
<gene>
    <name evidence="7" type="ordered locus">Astex_0006</name>
</gene>
<dbReference type="InterPro" id="IPR019563">
    <property type="entry name" value="GH97_catalytic"/>
</dbReference>
<dbReference type="InterPro" id="IPR017853">
    <property type="entry name" value="GH"/>
</dbReference>
<accession>E8RMU7</accession>
<evidence type="ECO:0000256" key="3">
    <source>
        <dbReference type="SAM" id="SignalP"/>
    </source>
</evidence>
<name>E8RMU7_ASTEC</name>
<evidence type="ECO:0000259" key="4">
    <source>
        <dbReference type="Pfam" id="PF10566"/>
    </source>
</evidence>
<keyword evidence="8" id="KW-1185">Reference proteome</keyword>
<evidence type="ECO:0000259" key="6">
    <source>
        <dbReference type="Pfam" id="PF14509"/>
    </source>
</evidence>
<dbReference type="AlphaFoldDB" id="E8RMU7"/>
<keyword evidence="1 7" id="KW-0378">Hydrolase</keyword>
<dbReference type="RefSeq" id="WP_013477544.1">
    <property type="nucleotide sequence ID" value="NC_014816.1"/>
</dbReference>
<dbReference type="OrthoDB" id="57532at2"/>
<dbReference type="Gene3D" id="3.20.20.70">
    <property type="entry name" value="Aldolase class I"/>
    <property type="match status" value="1"/>
</dbReference>
<dbReference type="Pfam" id="PF14508">
    <property type="entry name" value="GH97_N"/>
    <property type="match status" value="1"/>
</dbReference>
<evidence type="ECO:0000313" key="8">
    <source>
        <dbReference type="Proteomes" id="UP000001492"/>
    </source>
</evidence>
<dbReference type="EMBL" id="CP002395">
    <property type="protein sequence ID" value="ADU11710.1"/>
    <property type="molecule type" value="Genomic_DNA"/>
</dbReference>
<keyword evidence="2" id="KW-0326">Glycosidase</keyword>
<dbReference type="Gene3D" id="2.70.98.10">
    <property type="match status" value="1"/>
</dbReference>
<dbReference type="PANTHER" id="PTHR35803:SF2">
    <property type="entry name" value="RETAINING ALPHA-GALACTOSIDASE"/>
    <property type="match status" value="1"/>
</dbReference>
<dbReference type="InterPro" id="IPR013780">
    <property type="entry name" value="Glyco_hydro_b"/>
</dbReference>
<dbReference type="HOGENOM" id="CLU_011166_0_0_5"/>
<dbReference type="Gene3D" id="2.60.40.1180">
    <property type="entry name" value="Golgi alpha-mannosidase II"/>
    <property type="match status" value="1"/>
</dbReference>
<evidence type="ECO:0000313" key="7">
    <source>
        <dbReference type="EMBL" id="ADU11710.1"/>
    </source>
</evidence>
<dbReference type="eggNOG" id="COG4948">
    <property type="taxonomic scope" value="Bacteria"/>
</dbReference>
<feature type="domain" description="Glycosyl-hydrolase 97 catalytic" evidence="4">
    <location>
        <begin position="317"/>
        <end position="483"/>
    </location>
</feature>
<dbReference type="KEGG" id="aex:Astex_0006"/>
<feature type="chain" id="PRO_5003229899" evidence="3">
    <location>
        <begin position="26"/>
        <end position="687"/>
    </location>
</feature>
<dbReference type="Pfam" id="PF10566">
    <property type="entry name" value="Glyco_hydro_97"/>
    <property type="match status" value="1"/>
</dbReference>
<protein>
    <submittedName>
        <fullName evidence="7">Glycoside hydrolase 97</fullName>
    </submittedName>
</protein>
<dbReference type="SUPFAM" id="SSF51445">
    <property type="entry name" value="(Trans)glycosidases"/>
    <property type="match status" value="1"/>
</dbReference>
<dbReference type="InterPro" id="IPR013785">
    <property type="entry name" value="Aldolase_TIM"/>
</dbReference>
<dbReference type="GO" id="GO:0030246">
    <property type="term" value="F:carbohydrate binding"/>
    <property type="evidence" value="ECO:0007669"/>
    <property type="project" value="InterPro"/>
</dbReference>
<dbReference type="PANTHER" id="PTHR35803">
    <property type="entry name" value="GLUCAN 1,4-ALPHA-GLUCOSIDASE SUSB-RELATED"/>
    <property type="match status" value="1"/>
</dbReference>
<keyword evidence="3" id="KW-0732">Signal</keyword>
<dbReference type="InterPro" id="IPR029486">
    <property type="entry name" value="GH97_N"/>
</dbReference>
<dbReference type="Proteomes" id="UP000001492">
    <property type="component" value="Chromosome 1"/>
</dbReference>